<organism evidence="2">
    <name type="scientific">Anopheles braziliensis</name>
    <dbReference type="NCBI Taxonomy" id="58242"/>
    <lineage>
        <taxon>Eukaryota</taxon>
        <taxon>Metazoa</taxon>
        <taxon>Ecdysozoa</taxon>
        <taxon>Arthropoda</taxon>
        <taxon>Hexapoda</taxon>
        <taxon>Insecta</taxon>
        <taxon>Pterygota</taxon>
        <taxon>Neoptera</taxon>
        <taxon>Endopterygota</taxon>
        <taxon>Diptera</taxon>
        <taxon>Nematocera</taxon>
        <taxon>Culicoidea</taxon>
        <taxon>Culicidae</taxon>
        <taxon>Anophelinae</taxon>
        <taxon>Anopheles</taxon>
    </lineage>
</organism>
<keyword evidence="1" id="KW-1133">Transmembrane helix</keyword>
<keyword evidence="1" id="KW-0472">Membrane</keyword>
<evidence type="ECO:0000256" key="1">
    <source>
        <dbReference type="SAM" id="Phobius"/>
    </source>
</evidence>
<dbReference type="EMBL" id="GGFM01008639">
    <property type="protein sequence ID" value="MBW29390.1"/>
    <property type="molecule type" value="Transcribed_RNA"/>
</dbReference>
<protein>
    <submittedName>
        <fullName evidence="2">Uncharacterized protein</fullName>
    </submittedName>
</protein>
<keyword evidence="1" id="KW-0812">Transmembrane</keyword>
<evidence type="ECO:0000313" key="2">
    <source>
        <dbReference type="EMBL" id="MBW29390.1"/>
    </source>
</evidence>
<accession>A0A2M3ZLQ7</accession>
<name>A0A2M3ZLQ7_9DIPT</name>
<reference evidence="2" key="1">
    <citation type="submission" date="2018-01" db="EMBL/GenBank/DDBJ databases">
        <title>An insight into the sialome of Amazonian anophelines.</title>
        <authorList>
            <person name="Ribeiro J.M."/>
            <person name="Scarpassa V."/>
            <person name="Calvo E."/>
        </authorList>
    </citation>
    <scope>NUCLEOTIDE SEQUENCE</scope>
    <source>
        <tissue evidence="2">Salivary glands</tissue>
    </source>
</reference>
<feature type="transmembrane region" description="Helical" evidence="1">
    <location>
        <begin position="43"/>
        <end position="63"/>
    </location>
</feature>
<feature type="transmembrane region" description="Helical" evidence="1">
    <location>
        <begin position="6"/>
        <end position="22"/>
    </location>
</feature>
<proteinExistence type="predicted"/>
<dbReference type="AlphaFoldDB" id="A0A2M3ZLQ7"/>
<sequence>MLLLLLLMVMLGVMVIVGVSDRRSILIPFRCGWHGGGRDSPRLQLLLLLLLLLMVTILCLVRWRCCSHWLMVLLLMLRLVVMRLMSVGIVRGGHAMRRLRLCDAHHAKTTATADRSRADPIRDVDLDLRVGIERTGFLLRLGQGRSFGGRWKRGP</sequence>
<feature type="transmembrane region" description="Helical" evidence="1">
    <location>
        <begin position="69"/>
        <end position="90"/>
    </location>
</feature>